<keyword evidence="2" id="KW-1185">Reference proteome</keyword>
<comment type="caution">
    <text evidence="1">The sequence shown here is derived from an EMBL/GenBank/DDBJ whole genome shotgun (WGS) entry which is preliminary data.</text>
</comment>
<gene>
    <name evidence="1" type="ORF">DV515_00004552</name>
</gene>
<reference evidence="1 2" key="1">
    <citation type="journal article" date="2018" name="Proc. R. Soc. B">
        <title>A non-coding region near Follistatin controls head colour polymorphism in the Gouldian finch.</title>
        <authorList>
            <person name="Toomey M.B."/>
            <person name="Marques C.I."/>
            <person name="Andrade P."/>
            <person name="Araujo P.M."/>
            <person name="Sabatino S."/>
            <person name="Gazda M.A."/>
            <person name="Afonso S."/>
            <person name="Lopes R.J."/>
            <person name="Corbo J.C."/>
            <person name="Carneiro M."/>
        </authorList>
    </citation>
    <scope>NUCLEOTIDE SEQUENCE [LARGE SCALE GENOMIC DNA]</scope>
    <source>
        <strain evidence="1">Red01</strain>
        <tissue evidence="1">Muscle</tissue>
    </source>
</reference>
<proteinExistence type="predicted"/>
<accession>A0A3L8SQN9</accession>
<sequence>MGLLQGCVGSNAAAELLGHTPGAHTASQPWGRYYLISSSTDSSENITKTIQKVSKLPGPLHDRVAHDCIDFSVHWLSILRIAHYLYFRGFTLDLKKISLLGLSPPKYHRFQMLYLHFCALPEGALLVFPSYLDCSTFSSTAA</sequence>
<evidence type="ECO:0000313" key="1">
    <source>
        <dbReference type="EMBL" id="RLW06446.1"/>
    </source>
</evidence>
<dbReference type="AlphaFoldDB" id="A0A3L8SQN9"/>
<evidence type="ECO:0000313" key="2">
    <source>
        <dbReference type="Proteomes" id="UP000276834"/>
    </source>
</evidence>
<name>A0A3L8SQN9_CHLGU</name>
<protein>
    <submittedName>
        <fullName evidence="1">Uncharacterized protein</fullName>
    </submittedName>
</protein>
<organism evidence="1 2">
    <name type="scientific">Chloebia gouldiae</name>
    <name type="common">Gouldian finch</name>
    <name type="synonym">Erythrura gouldiae</name>
    <dbReference type="NCBI Taxonomy" id="44316"/>
    <lineage>
        <taxon>Eukaryota</taxon>
        <taxon>Metazoa</taxon>
        <taxon>Chordata</taxon>
        <taxon>Craniata</taxon>
        <taxon>Vertebrata</taxon>
        <taxon>Euteleostomi</taxon>
        <taxon>Archelosauria</taxon>
        <taxon>Archosauria</taxon>
        <taxon>Dinosauria</taxon>
        <taxon>Saurischia</taxon>
        <taxon>Theropoda</taxon>
        <taxon>Coelurosauria</taxon>
        <taxon>Aves</taxon>
        <taxon>Neognathae</taxon>
        <taxon>Neoaves</taxon>
        <taxon>Telluraves</taxon>
        <taxon>Australaves</taxon>
        <taxon>Passeriformes</taxon>
        <taxon>Passeroidea</taxon>
        <taxon>Passeridae</taxon>
        <taxon>Chloebia</taxon>
    </lineage>
</organism>
<dbReference type="EMBL" id="QUSF01000009">
    <property type="protein sequence ID" value="RLW06446.1"/>
    <property type="molecule type" value="Genomic_DNA"/>
</dbReference>
<dbReference type="Proteomes" id="UP000276834">
    <property type="component" value="Unassembled WGS sequence"/>
</dbReference>